<comment type="function">
    <text evidence="9">Part of the tripartite ATP-independent periplasmic (TRAP) transport system.</text>
</comment>
<dbReference type="Proteomes" id="UP000316993">
    <property type="component" value="Unassembled WGS sequence"/>
</dbReference>
<proteinExistence type="inferred from homology"/>
<dbReference type="InterPro" id="IPR007387">
    <property type="entry name" value="TRAP_DctQ"/>
</dbReference>
<comment type="subunit">
    <text evidence="9">The complex comprises the extracytoplasmic solute receptor protein and the two transmembrane proteins.</text>
</comment>
<feature type="transmembrane region" description="Helical" evidence="9">
    <location>
        <begin position="107"/>
        <end position="128"/>
    </location>
</feature>
<dbReference type="Pfam" id="PF04290">
    <property type="entry name" value="DctQ"/>
    <property type="match status" value="1"/>
</dbReference>
<keyword evidence="7 9" id="KW-0472">Membrane</keyword>
<gene>
    <name evidence="11" type="ORF">BDD18_2065</name>
</gene>
<evidence type="ECO:0000256" key="9">
    <source>
        <dbReference type="RuleBase" id="RU369079"/>
    </source>
</evidence>
<dbReference type="GO" id="GO:0022857">
    <property type="term" value="F:transmembrane transporter activity"/>
    <property type="evidence" value="ECO:0007669"/>
    <property type="project" value="UniProtKB-UniRule"/>
</dbReference>
<feature type="transmembrane region" description="Helical" evidence="9">
    <location>
        <begin position="70"/>
        <end position="86"/>
    </location>
</feature>
<keyword evidence="3" id="KW-1003">Cell membrane</keyword>
<protein>
    <recommendedName>
        <fullName evidence="9">TRAP transporter small permease protein</fullName>
    </recommendedName>
</protein>
<dbReference type="GO" id="GO:0015740">
    <property type="term" value="P:C4-dicarboxylate transport"/>
    <property type="evidence" value="ECO:0007669"/>
    <property type="project" value="TreeGrafter"/>
</dbReference>
<comment type="caution">
    <text evidence="11">The sequence shown here is derived from an EMBL/GenBank/DDBJ whole genome shotgun (WGS) entry which is preliminary data.</text>
</comment>
<feature type="transmembrane region" description="Helical" evidence="9">
    <location>
        <begin position="148"/>
        <end position="165"/>
    </location>
</feature>
<dbReference type="InterPro" id="IPR055348">
    <property type="entry name" value="DctQ"/>
</dbReference>
<evidence type="ECO:0000313" key="11">
    <source>
        <dbReference type="EMBL" id="TQN03389.1"/>
    </source>
</evidence>
<evidence type="ECO:0000256" key="6">
    <source>
        <dbReference type="ARBA" id="ARBA00022989"/>
    </source>
</evidence>
<evidence type="ECO:0000256" key="8">
    <source>
        <dbReference type="ARBA" id="ARBA00038436"/>
    </source>
</evidence>
<keyword evidence="2 9" id="KW-0813">Transport</keyword>
<sequence>MHVEASSKPPLGGKAATGGPPLKAVRLLWRWGAETAVALLMAVMVATIVLQVFCRFVLGNPLSWSEELARYAFVWITFLGAAVAYRHGGHIVVETVVVLLPRRLQAILAWLVDALMVLALVVLLVQGLNIVEVNSNVEATMLEIPMSWVYASVPVSAAIMLAYQVERTLLRAQGRLALARKPGEGSVA</sequence>
<organism evidence="11 12">
    <name type="scientific">Acidovorax temperans</name>
    <dbReference type="NCBI Taxonomy" id="80878"/>
    <lineage>
        <taxon>Bacteria</taxon>
        <taxon>Pseudomonadati</taxon>
        <taxon>Pseudomonadota</taxon>
        <taxon>Betaproteobacteria</taxon>
        <taxon>Burkholderiales</taxon>
        <taxon>Comamonadaceae</taxon>
        <taxon>Acidovorax</taxon>
    </lineage>
</organism>
<keyword evidence="4 9" id="KW-0997">Cell inner membrane</keyword>
<evidence type="ECO:0000259" key="10">
    <source>
        <dbReference type="Pfam" id="PF04290"/>
    </source>
</evidence>
<feature type="transmembrane region" description="Helical" evidence="9">
    <location>
        <begin position="36"/>
        <end position="58"/>
    </location>
</feature>
<dbReference type="EMBL" id="VFPV01000002">
    <property type="protein sequence ID" value="TQN03389.1"/>
    <property type="molecule type" value="Genomic_DNA"/>
</dbReference>
<dbReference type="RefSeq" id="WP_142083073.1">
    <property type="nucleotide sequence ID" value="NZ_VFPV01000002.1"/>
</dbReference>
<evidence type="ECO:0000256" key="2">
    <source>
        <dbReference type="ARBA" id="ARBA00022448"/>
    </source>
</evidence>
<evidence type="ECO:0000313" key="12">
    <source>
        <dbReference type="Proteomes" id="UP000316993"/>
    </source>
</evidence>
<evidence type="ECO:0000256" key="3">
    <source>
        <dbReference type="ARBA" id="ARBA00022475"/>
    </source>
</evidence>
<comment type="similarity">
    <text evidence="8 9">Belongs to the TRAP transporter small permease family.</text>
</comment>
<dbReference type="AlphaFoldDB" id="A0A543L7S8"/>
<feature type="domain" description="Tripartite ATP-independent periplasmic transporters DctQ component" evidence="10">
    <location>
        <begin position="44"/>
        <end position="172"/>
    </location>
</feature>
<accession>A0A543L7S8</accession>
<dbReference type="PANTHER" id="PTHR35011">
    <property type="entry name" value="2,3-DIKETO-L-GULONATE TRAP TRANSPORTER SMALL PERMEASE PROTEIN YIAM"/>
    <property type="match status" value="1"/>
</dbReference>
<name>A0A543L7S8_9BURK</name>
<reference evidence="11 12" key="1">
    <citation type="submission" date="2019-06" db="EMBL/GenBank/DDBJ databases">
        <title>Genomic Encyclopedia of Archaeal and Bacterial Type Strains, Phase II (KMG-II): from individual species to whole genera.</title>
        <authorList>
            <person name="Goeker M."/>
        </authorList>
    </citation>
    <scope>NUCLEOTIDE SEQUENCE [LARGE SCALE GENOMIC DNA]</scope>
    <source>
        <strain evidence="11 12">DSM 7270</strain>
    </source>
</reference>
<evidence type="ECO:0000256" key="5">
    <source>
        <dbReference type="ARBA" id="ARBA00022692"/>
    </source>
</evidence>
<dbReference type="GO" id="GO:0005886">
    <property type="term" value="C:plasma membrane"/>
    <property type="evidence" value="ECO:0007669"/>
    <property type="project" value="UniProtKB-SubCell"/>
</dbReference>
<keyword evidence="6 9" id="KW-1133">Transmembrane helix</keyword>
<comment type="subcellular location">
    <subcellularLocation>
        <location evidence="1 9">Cell inner membrane</location>
        <topology evidence="1 9">Multi-pass membrane protein</topology>
    </subcellularLocation>
</comment>
<dbReference type="PANTHER" id="PTHR35011:SF2">
    <property type="entry name" value="2,3-DIKETO-L-GULONATE TRAP TRANSPORTER SMALL PERMEASE PROTEIN YIAM"/>
    <property type="match status" value="1"/>
</dbReference>
<evidence type="ECO:0000256" key="4">
    <source>
        <dbReference type="ARBA" id="ARBA00022519"/>
    </source>
</evidence>
<keyword evidence="5 9" id="KW-0812">Transmembrane</keyword>
<evidence type="ECO:0000256" key="7">
    <source>
        <dbReference type="ARBA" id="ARBA00023136"/>
    </source>
</evidence>
<evidence type="ECO:0000256" key="1">
    <source>
        <dbReference type="ARBA" id="ARBA00004429"/>
    </source>
</evidence>